<reference evidence="2" key="1">
    <citation type="submission" date="2016-06" db="EMBL/GenBank/DDBJ databases">
        <authorList>
            <person name="Cuomo C."/>
            <person name="Litvintseva A."/>
            <person name="Heitman J."/>
            <person name="Chen Y."/>
            <person name="Sun S."/>
            <person name="Springer D."/>
            <person name="Dromer F."/>
            <person name="Young S."/>
            <person name="Zeng Q."/>
            <person name="Chapman S."/>
            <person name="Gujja S."/>
            <person name="Saif S."/>
            <person name="Birren B."/>
        </authorList>
    </citation>
    <scope>NUCLEOTIDE SEQUENCE</scope>
    <source>
        <strain evidence="2">CBS 7841</strain>
    </source>
</reference>
<dbReference type="GeneID" id="91089450"/>
<organism evidence="2 3">
    <name type="scientific">Cryptococcus depauperatus CBS 7841</name>
    <dbReference type="NCBI Taxonomy" id="1295531"/>
    <lineage>
        <taxon>Eukaryota</taxon>
        <taxon>Fungi</taxon>
        <taxon>Dikarya</taxon>
        <taxon>Basidiomycota</taxon>
        <taxon>Agaricomycotina</taxon>
        <taxon>Tremellomycetes</taxon>
        <taxon>Tremellales</taxon>
        <taxon>Cryptococcaceae</taxon>
        <taxon>Cryptococcus</taxon>
    </lineage>
</organism>
<protein>
    <submittedName>
        <fullName evidence="2">Uncharacterized protein</fullName>
    </submittedName>
</protein>
<dbReference type="RefSeq" id="XP_066070709.1">
    <property type="nucleotide sequence ID" value="XM_066214612.1"/>
</dbReference>
<gene>
    <name evidence="2" type="ORF">L203_105241</name>
</gene>
<keyword evidence="3" id="KW-1185">Reference proteome</keyword>
<dbReference type="Proteomes" id="UP000094043">
    <property type="component" value="Chromosome 6"/>
</dbReference>
<reference evidence="2" key="3">
    <citation type="submission" date="2024-01" db="EMBL/GenBank/DDBJ databases">
        <authorList>
            <person name="Coelho M.A."/>
            <person name="David-Palma M."/>
            <person name="Shea T."/>
            <person name="Sun S."/>
            <person name="Cuomo C.A."/>
            <person name="Heitman J."/>
        </authorList>
    </citation>
    <scope>NUCLEOTIDE SEQUENCE</scope>
    <source>
        <strain evidence="2">CBS 7841</strain>
    </source>
</reference>
<dbReference type="EMBL" id="CP143789">
    <property type="protein sequence ID" value="WVN90009.1"/>
    <property type="molecule type" value="Genomic_DNA"/>
</dbReference>
<feature type="compositionally biased region" description="Acidic residues" evidence="1">
    <location>
        <begin position="47"/>
        <end position="70"/>
    </location>
</feature>
<evidence type="ECO:0000313" key="2">
    <source>
        <dbReference type="EMBL" id="WVN90009.1"/>
    </source>
</evidence>
<dbReference type="VEuPathDB" id="FungiDB:L203_05608"/>
<evidence type="ECO:0000256" key="1">
    <source>
        <dbReference type="SAM" id="MobiDB-lite"/>
    </source>
</evidence>
<name>A0A1E3HYC6_9TREE</name>
<dbReference type="OrthoDB" id="2587036at2759"/>
<evidence type="ECO:0000313" key="3">
    <source>
        <dbReference type="Proteomes" id="UP000094043"/>
    </source>
</evidence>
<dbReference type="KEGG" id="cdep:91089450"/>
<feature type="region of interest" description="Disordered" evidence="1">
    <location>
        <begin position="39"/>
        <end position="72"/>
    </location>
</feature>
<accession>A0A1E3HYC6</accession>
<dbReference type="AlphaFoldDB" id="A0A1E3HYC6"/>
<sequence>MLISPAKLHSFLSSLISASPSLGPHTALLITPQGQPIVSASIPTDYGDSEEGDNEDDNNDEEEGDDAEEPYLDKPARLRLILGLASQWNENESPKMECELGRLYFASLPLPPLESPTPILLNYNLLPEVKLPKIDRFLLVLNSKGTEWDLLERKAEEFKTNWKTQVVSRHQPKNLET</sequence>
<proteinExistence type="predicted"/>
<reference evidence="2" key="2">
    <citation type="journal article" date="2022" name="Elife">
        <title>Obligate sexual reproduction of a homothallic fungus closely related to the Cryptococcus pathogenic species complex.</title>
        <authorList>
            <person name="Passer A.R."/>
            <person name="Clancey S.A."/>
            <person name="Shea T."/>
            <person name="David-Palma M."/>
            <person name="Averette A.F."/>
            <person name="Boekhout T."/>
            <person name="Porcel B.M."/>
            <person name="Nowrousian M."/>
            <person name="Cuomo C.A."/>
            <person name="Sun S."/>
            <person name="Heitman J."/>
            <person name="Coelho M.A."/>
        </authorList>
    </citation>
    <scope>NUCLEOTIDE SEQUENCE</scope>
    <source>
        <strain evidence="2">CBS 7841</strain>
    </source>
</reference>